<name>A0ACB8QR97_9AGAM</name>
<organism evidence="1 2">
    <name type="scientific">Vararia minispora EC-137</name>
    <dbReference type="NCBI Taxonomy" id="1314806"/>
    <lineage>
        <taxon>Eukaryota</taxon>
        <taxon>Fungi</taxon>
        <taxon>Dikarya</taxon>
        <taxon>Basidiomycota</taxon>
        <taxon>Agaricomycotina</taxon>
        <taxon>Agaricomycetes</taxon>
        <taxon>Russulales</taxon>
        <taxon>Lachnocladiaceae</taxon>
        <taxon>Vararia</taxon>
    </lineage>
</organism>
<feature type="non-terminal residue" evidence="1">
    <location>
        <position position="1"/>
    </location>
</feature>
<reference evidence="1" key="1">
    <citation type="submission" date="2021-02" db="EMBL/GenBank/DDBJ databases">
        <authorList>
            <consortium name="DOE Joint Genome Institute"/>
            <person name="Ahrendt S."/>
            <person name="Looney B.P."/>
            <person name="Miyauchi S."/>
            <person name="Morin E."/>
            <person name="Drula E."/>
            <person name="Courty P.E."/>
            <person name="Chicoki N."/>
            <person name="Fauchery L."/>
            <person name="Kohler A."/>
            <person name="Kuo A."/>
            <person name="Labutti K."/>
            <person name="Pangilinan J."/>
            <person name="Lipzen A."/>
            <person name="Riley R."/>
            <person name="Andreopoulos W."/>
            <person name="He G."/>
            <person name="Johnson J."/>
            <person name="Barry K.W."/>
            <person name="Grigoriev I.V."/>
            <person name="Nagy L."/>
            <person name="Hibbett D."/>
            <person name="Henrissat B."/>
            <person name="Matheny P.B."/>
            <person name="Labbe J."/>
            <person name="Martin F."/>
        </authorList>
    </citation>
    <scope>NUCLEOTIDE SEQUENCE</scope>
    <source>
        <strain evidence="1">EC-137</strain>
    </source>
</reference>
<proteinExistence type="predicted"/>
<dbReference type="Proteomes" id="UP000814128">
    <property type="component" value="Unassembled WGS sequence"/>
</dbReference>
<reference evidence="1" key="2">
    <citation type="journal article" date="2022" name="New Phytol.">
        <title>Evolutionary transition to the ectomycorrhizal habit in the genomes of a hyperdiverse lineage of mushroom-forming fungi.</title>
        <authorList>
            <person name="Looney B."/>
            <person name="Miyauchi S."/>
            <person name="Morin E."/>
            <person name="Drula E."/>
            <person name="Courty P.E."/>
            <person name="Kohler A."/>
            <person name="Kuo A."/>
            <person name="LaButti K."/>
            <person name="Pangilinan J."/>
            <person name="Lipzen A."/>
            <person name="Riley R."/>
            <person name="Andreopoulos W."/>
            <person name="He G."/>
            <person name="Johnson J."/>
            <person name="Nolan M."/>
            <person name="Tritt A."/>
            <person name="Barry K.W."/>
            <person name="Grigoriev I.V."/>
            <person name="Nagy L.G."/>
            <person name="Hibbett D."/>
            <person name="Henrissat B."/>
            <person name="Matheny P.B."/>
            <person name="Labbe J."/>
            <person name="Martin F.M."/>
        </authorList>
    </citation>
    <scope>NUCLEOTIDE SEQUENCE</scope>
    <source>
        <strain evidence="1">EC-137</strain>
    </source>
</reference>
<dbReference type="EMBL" id="MU273502">
    <property type="protein sequence ID" value="KAI0034369.1"/>
    <property type="molecule type" value="Genomic_DNA"/>
</dbReference>
<comment type="caution">
    <text evidence="1">The sequence shown here is derived from an EMBL/GenBank/DDBJ whole genome shotgun (WGS) entry which is preliminary data.</text>
</comment>
<keyword evidence="2" id="KW-1185">Reference proteome</keyword>
<evidence type="ECO:0000313" key="1">
    <source>
        <dbReference type="EMBL" id="KAI0034369.1"/>
    </source>
</evidence>
<feature type="non-terminal residue" evidence="1">
    <location>
        <position position="166"/>
    </location>
</feature>
<sequence>DVFKFMFYWMLVFYAPLFIFSGALAVFNIISPPKRYPFVDIEPDVTHLRTPTGQINTTSSPIPMTPITSYRSPDPLLLSSSLNLPLVPPSRPDGLLFPLRNVRRTRATYALIVLLLFLLGIVVSALLESLIVGYIVVGVYEAGGFFISTWVPFVWALMLTASSALG</sequence>
<evidence type="ECO:0000313" key="2">
    <source>
        <dbReference type="Proteomes" id="UP000814128"/>
    </source>
</evidence>
<gene>
    <name evidence="1" type="ORF">K488DRAFT_13811</name>
</gene>
<protein>
    <submittedName>
        <fullName evidence="1">Uncharacterized protein</fullName>
    </submittedName>
</protein>
<accession>A0ACB8QR97</accession>